<name>A0A328PFB3_9EURY</name>
<protein>
    <submittedName>
        <fullName evidence="2">Uncharacterized protein</fullName>
    </submittedName>
</protein>
<organism evidence="2 3">
    <name type="scientific">Methanothermobacter tenebrarum</name>
    <dbReference type="NCBI Taxonomy" id="680118"/>
    <lineage>
        <taxon>Archaea</taxon>
        <taxon>Methanobacteriati</taxon>
        <taxon>Methanobacteriota</taxon>
        <taxon>Methanomada group</taxon>
        <taxon>Methanobacteria</taxon>
        <taxon>Methanobacteriales</taxon>
        <taxon>Methanobacteriaceae</taxon>
        <taxon>Methanothermobacter</taxon>
    </lineage>
</organism>
<keyword evidence="1" id="KW-0812">Transmembrane</keyword>
<evidence type="ECO:0000313" key="3">
    <source>
        <dbReference type="Proteomes" id="UP000249782"/>
    </source>
</evidence>
<accession>A0A328PFB3</accession>
<feature type="transmembrane region" description="Helical" evidence="1">
    <location>
        <begin position="129"/>
        <end position="146"/>
    </location>
</feature>
<feature type="transmembrane region" description="Helical" evidence="1">
    <location>
        <begin position="98"/>
        <end position="117"/>
    </location>
</feature>
<evidence type="ECO:0000313" key="2">
    <source>
        <dbReference type="EMBL" id="RAO79112.1"/>
    </source>
</evidence>
<comment type="caution">
    <text evidence="2">The sequence shown here is derived from an EMBL/GenBank/DDBJ whole genome shotgun (WGS) entry which is preliminary data.</text>
</comment>
<dbReference type="EMBL" id="QLOE01000004">
    <property type="protein sequence ID" value="RAO79112.1"/>
    <property type="molecule type" value="Genomic_DNA"/>
</dbReference>
<keyword evidence="1" id="KW-0472">Membrane</keyword>
<evidence type="ECO:0000256" key="1">
    <source>
        <dbReference type="SAM" id="Phobius"/>
    </source>
</evidence>
<dbReference type="Proteomes" id="UP000249782">
    <property type="component" value="Unassembled WGS sequence"/>
</dbReference>
<sequence length="196" mass="22000">MSKAFDIIMAGVISGIVAFTTQKLGVGGTALGAVLGSMLYQLLSHYLREPLENVKTQIVEDKIVFTIPLMIILIIEVINFLANFYWRSESIIYLLEGVTHWNLFRSMGLGLLIMGLYPLLRSDEIKKSHGYLLVFAGLLLLLRGFVDVNSSIVKLYSLIFYQFDVLISVIVITILLYVIAVILNESIIIITEDKQL</sequence>
<feature type="transmembrane region" description="Helical" evidence="1">
    <location>
        <begin position="24"/>
        <end position="43"/>
    </location>
</feature>
<keyword evidence="1" id="KW-1133">Transmembrane helix</keyword>
<keyword evidence="3" id="KW-1185">Reference proteome</keyword>
<feature type="transmembrane region" description="Helical" evidence="1">
    <location>
        <begin position="63"/>
        <end position="86"/>
    </location>
</feature>
<gene>
    <name evidence="2" type="ORF">DPC56_04095</name>
</gene>
<reference evidence="2 3" key="1">
    <citation type="submission" date="2018-06" db="EMBL/GenBank/DDBJ databases">
        <title>Draft genome sequence of hyperthermophilic methanogen Methanothermobacter tenebrarum sp. MCM-B 1447.</title>
        <authorList>
            <person name="Pore S.D."/>
            <person name="Dagar S."/>
            <person name="Dhakephalkar P.K."/>
        </authorList>
    </citation>
    <scope>NUCLEOTIDE SEQUENCE [LARGE SCALE GENOMIC DNA]</scope>
    <source>
        <strain evidence="2 3">MCM B 1447</strain>
    </source>
</reference>
<dbReference type="AlphaFoldDB" id="A0A328PFB3"/>
<proteinExistence type="predicted"/>
<feature type="transmembrane region" description="Helical" evidence="1">
    <location>
        <begin position="158"/>
        <end position="183"/>
    </location>
</feature>